<dbReference type="EMBL" id="CP002026">
    <property type="protein sequence ID" value="ADH91373.1"/>
    <property type="molecule type" value="Genomic_DNA"/>
</dbReference>
<keyword evidence="3" id="KW-1185">Reference proteome</keyword>
<name>D7A0Q2_ANCN5</name>
<reference evidence="2 3" key="1">
    <citation type="journal article" date="2012" name="Stand. Genomic Sci.">
        <title>Complete genome sequence of the facultatively chemolithoautotrophic and methylotrophic alpha Proteobacterium Starkeya novella type strain (ATCC 8093(T)).</title>
        <authorList>
            <person name="Kappler U."/>
            <person name="Davenport K."/>
            <person name="Beatson S."/>
            <person name="Lucas S."/>
            <person name="Lapidus A."/>
            <person name="Copeland A."/>
            <person name="Berry K.W."/>
            <person name="Glavina Del Rio T."/>
            <person name="Hammon N."/>
            <person name="Dalin E."/>
            <person name="Tice H."/>
            <person name="Pitluck S."/>
            <person name="Richardson P."/>
            <person name="Bruce D."/>
            <person name="Goodwin L.A."/>
            <person name="Han C."/>
            <person name="Tapia R."/>
            <person name="Detter J.C."/>
            <person name="Chang Y.J."/>
            <person name="Jeffries C.D."/>
            <person name="Land M."/>
            <person name="Hauser L."/>
            <person name="Kyrpides N.C."/>
            <person name="Goker M."/>
            <person name="Ivanova N."/>
            <person name="Klenk H.P."/>
            <person name="Woyke T."/>
        </authorList>
    </citation>
    <scope>NUCLEOTIDE SEQUENCE [LARGE SCALE GENOMIC DNA]</scope>
    <source>
        <strain evidence="3">ATCC 8093 / DSM 506 / JCM 20403 / CCM 1077 / IAM 12100 / NBRC 12443 / NCIMB 10456</strain>
    </source>
</reference>
<dbReference type="AlphaFoldDB" id="D7A0Q2"/>
<feature type="transmembrane region" description="Helical" evidence="1">
    <location>
        <begin position="45"/>
        <end position="63"/>
    </location>
</feature>
<organism evidence="2 3">
    <name type="scientific">Ancylobacter novellus (strain ATCC 8093 / DSM 506 / JCM 20403 / CCM 1077 / IAM 12100 / NBRC 12443 / NCIMB 10456)</name>
    <name type="common">Starkeya novella</name>
    <dbReference type="NCBI Taxonomy" id="639283"/>
    <lineage>
        <taxon>Bacteria</taxon>
        <taxon>Pseudomonadati</taxon>
        <taxon>Pseudomonadota</taxon>
        <taxon>Alphaproteobacteria</taxon>
        <taxon>Hyphomicrobiales</taxon>
        <taxon>Xanthobacteraceae</taxon>
        <taxon>Ancylobacter</taxon>
    </lineage>
</organism>
<gene>
    <name evidence="2" type="ordered locus">Snov_4103</name>
</gene>
<dbReference type="eggNOG" id="ENOG50316K3">
    <property type="taxonomic scope" value="Bacteria"/>
</dbReference>
<proteinExistence type="predicted"/>
<protein>
    <submittedName>
        <fullName evidence="2">Uncharacterized protein</fullName>
    </submittedName>
</protein>
<feature type="transmembrane region" description="Helical" evidence="1">
    <location>
        <begin position="21"/>
        <end position="39"/>
    </location>
</feature>
<keyword evidence="1" id="KW-0472">Membrane</keyword>
<dbReference type="Proteomes" id="UP000006633">
    <property type="component" value="Chromosome"/>
</dbReference>
<sequence>MSDRTLIIPKKRRPFFLRRGPMEALAVLLIALGFLMLFQPFWLVLYTYSFVTLLAGTAMFTVVSKFPE</sequence>
<keyword evidence="1" id="KW-1133">Transmembrane helix</keyword>
<dbReference type="STRING" id="639283.Snov_4103"/>
<dbReference type="RefSeq" id="WP_013168874.1">
    <property type="nucleotide sequence ID" value="NC_014217.1"/>
</dbReference>
<evidence type="ECO:0000313" key="2">
    <source>
        <dbReference type="EMBL" id="ADH91373.1"/>
    </source>
</evidence>
<keyword evidence="1" id="KW-0812">Transmembrane</keyword>
<evidence type="ECO:0000313" key="3">
    <source>
        <dbReference type="Proteomes" id="UP000006633"/>
    </source>
</evidence>
<dbReference type="OrthoDB" id="9807249at2"/>
<accession>D7A0Q2</accession>
<dbReference type="HOGENOM" id="CLU_203279_0_0_5"/>
<dbReference type="KEGG" id="sno:Snov_4103"/>
<evidence type="ECO:0000256" key="1">
    <source>
        <dbReference type="SAM" id="Phobius"/>
    </source>
</evidence>